<keyword evidence="2 4" id="KW-0378">Hydrolase</keyword>
<protein>
    <submittedName>
        <fullName evidence="7">Glycoside hydrolase family 32 protein</fullName>
    </submittedName>
</protein>
<dbReference type="SUPFAM" id="SSF49899">
    <property type="entry name" value="Concanavalin A-like lectins/glucanases"/>
    <property type="match status" value="1"/>
</dbReference>
<dbReference type="PANTHER" id="PTHR42800">
    <property type="entry name" value="EXOINULINASE INUD (AFU_ORTHOLOGUE AFUA_5G00480)"/>
    <property type="match status" value="1"/>
</dbReference>
<dbReference type="GO" id="GO:0005987">
    <property type="term" value="P:sucrose catabolic process"/>
    <property type="evidence" value="ECO:0007669"/>
    <property type="project" value="TreeGrafter"/>
</dbReference>
<dbReference type="PANTHER" id="PTHR42800:SF1">
    <property type="entry name" value="EXOINULINASE INUD (AFU_ORTHOLOGUE AFUA_5G00480)"/>
    <property type="match status" value="1"/>
</dbReference>
<dbReference type="InterPro" id="IPR013189">
    <property type="entry name" value="Glyco_hydro_32_C"/>
</dbReference>
<dbReference type="AlphaFoldDB" id="A0A921MWU5"/>
<proteinExistence type="inferred from homology"/>
<comment type="similarity">
    <text evidence="1 4">Belongs to the glycosyl hydrolase 32 family.</text>
</comment>
<dbReference type="InterPro" id="IPR013320">
    <property type="entry name" value="ConA-like_dom_sf"/>
</dbReference>
<name>A0A921MWU5_9MICO</name>
<dbReference type="InterPro" id="IPR013148">
    <property type="entry name" value="Glyco_hydro_32_N"/>
</dbReference>
<evidence type="ECO:0000256" key="1">
    <source>
        <dbReference type="ARBA" id="ARBA00009902"/>
    </source>
</evidence>
<dbReference type="EMBL" id="DYUE01000218">
    <property type="protein sequence ID" value="HJG91932.1"/>
    <property type="molecule type" value="Genomic_DNA"/>
</dbReference>
<evidence type="ECO:0000256" key="4">
    <source>
        <dbReference type="RuleBase" id="RU362110"/>
    </source>
</evidence>
<sequence length="469" mass="50906">MNSTSPPAALTDVHRPRFHLTAEDTWMNDPNGLIRHNGMWHAFFQNNPHGSTWGNMSWGHAVSEDLANWSNLPVALPFSETELIFSGSIVHDAENTSGLGTPGADGPLVAFYTSAFTQSHPTTPGIQAQSIAFSQDGGATWTFYADNPVLTRDSENFRDPKVFFHRESGRWIMVTVEALDHSVHFHASDDLLAWEPASVFTHPGLDGGIWECPDLLRVPSPDGGEDSWVLVLSTNPGGPAGGSGTYSLIGHFDGRRFTAEATPQPLDLGPDCYAAVSFSGVEGDPVLLGWMNNWAYAEQTPTAPWRSSMTLPRTLHLERAADGTLQVIQHLVIPEEIRTLDLEVQASSAVLAELDAEEPFRLRGELPTASAHRLVLRFGDGGRDRDLVLAIDSEGHVSLDRSSAHEEPFAPEHTHSQPYASARAEGAVAFDLVVDRSCVDLELDGGRALISQQIFPGARTVTVLTEPAA</sequence>
<dbReference type="Pfam" id="PF00251">
    <property type="entry name" value="Glyco_hydro_32N"/>
    <property type="match status" value="1"/>
</dbReference>
<dbReference type="SMART" id="SM00640">
    <property type="entry name" value="Glyco_32"/>
    <property type="match status" value="1"/>
</dbReference>
<dbReference type="Pfam" id="PF08244">
    <property type="entry name" value="Glyco_hydro_32C"/>
    <property type="match status" value="1"/>
</dbReference>
<accession>A0A921MWU5</accession>
<evidence type="ECO:0000259" key="5">
    <source>
        <dbReference type="Pfam" id="PF00251"/>
    </source>
</evidence>
<dbReference type="Proteomes" id="UP000742460">
    <property type="component" value="Unassembled WGS sequence"/>
</dbReference>
<dbReference type="Gene3D" id="2.115.10.20">
    <property type="entry name" value="Glycosyl hydrolase domain, family 43"/>
    <property type="match status" value="1"/>
</dbReference>
<dbReference type="Gene3D" id="2.60.120.560">
    <property type="entry name" value="Exo-inulinase, domain 1"/>
    <property type="match status" value="1"/>
</dbReference>
<evidence type="ECO:0000259" key="6">
    <source>
        <dbReference type="Pfam" id="PF08244"/>
    </source>
</evidence>
<dbReference type="CDD" id="cd18622">
    <property type="entry name" value="GH32_Inu-like"/>
    <property type="match status" value="1"/>
</dbReference>
<evidence type="ECO:0000256" key="2">
    <source>
        <dbReference type="ARBA" id="ARBA00022801"/>
    </source>
</evidence>
<reference evidence="7" key="2">
    <citation type="submission" date="2021-09" db="EMBL/GenBank/DDBJ databases">
        <authorList>
            <person name="Gilroy R."/>
        </authorList>
    </citation>
    <scope>NUCLEOTIDE SEQUENCE</scope>
    <source>
        <strain evidence="7">ChiGjej5B5-22894</strain>
    </source>
</reference>
<comment type="caution">
    <text evidence="7">The sequence shown here is derived from an EMBL/GenBank/DDBJ whole genome shotgun (WGS) entry which is preliminary data.</text>
</comment>
<evidence type="ECO:0000256" key="3">
    <source>
        <dbReference type="ARBA" id="ARBA00023295"/>
    </source>
</evidence>
<evidence type="ECO:0000313" key="8">
    <source>
        <dbReference type="Proteomes" id="UP000742460"/>
    </source>
</evidence>
<evidence type="ECO:0000313" key="7">
    <source>
        <dbReference type="EMBL" id="HJG91932.1"/>
    </source>
</evidence>
<keyword evidence="3 4" id="KW-0326">Glycosidase</keyword>
<dbReference type="GO" id="GO:0004575">
    <property type="term" value="F:sucrose alpha-glucosidase activity"/>
    <property type="evidence" value="ECO:0007669"/>
    <property type="project" value="TreeGrafter"/>
</dbReference>
<dbReference type="InterPro" id="IPR023296">
    <property type="entry name" value="Glyco_hydro_beta-prop_sf"/>
</dbReference>
<dbReference type="GO" id="GO:0005737">
    <property type="term" value="C:cytoplasm"/>
    <property type="evidence" value="ECO:0007669"/>
    <property type="project" value="TreeGrafter"/>
</dbReference>
<reference evidence="7" key="1">
    <citation type="journal article" date="2021" name="PeerJ">
        <title>Extensive microbial diversity within the chicken gut microbiome revealed by metagenomics and culture.</title>
        <authorList>
            <person name="Gilroy R."/>
            <person name="Ravi A."/>
            <person name="Getino M."/>
            <person name="Pursley I."/>
            <person name="Horton D.L."/>
            <person name="Alikhan N.F."/>
            <person name="Baker D."/>
            <person name="Gharbi K."/>
            <person name="Hall N."/>
            <person name="Watson M."/>
            <person name="Adriaenssens E.M."/>
            <person name="Foster-Nyarko E."/>
            <person name="Jarju S."/>
            <person name="Secka A."/>
            <person name="Antonio M."/>
            <person name="Oren A."/>
            <person name="Chaudhuri R.R."/>
            <person name="La Ragione R."/>
            <person name="Hildebrand F."/>
            <person name="Pallen M.J."/>
        </authorList>
    </citation>
    <scope>NUCLEOTIDE SEQUENCE</scope>
    <source>
        <strain evidence="7">ChiGjej5B5-22894</strain>
    </source>
</reference>
<organism evidence="7 8">
    <name type="scientific">Brachybacterium massiliense</name>
    <dbReference type="NCBI Taxonomy" id="1755098"/>
    <lineage>
        <taxon>Bacteria</taxon>
        <taxon>Bacillati</taxon>
        <taxon>Actinomycetota</taxon>
        <taxon>Actinomycetes</taxon>
        <taxon>Micrococcales</taxon>
        <taxon>Dermabacteraceae</taxon>
        <taxon>Brachybacterium</taxon>
    </lineage>
</organism>
<dbReference type="InterPro" id="IPR001362">
    <property type="entry name" value="Glyco_hydro_32"/>
</dbReference>
<dbReference type="SUPFAM" id="SSF75005">
    <property type="entry name" value="Arabinanase/levansucrase/invertase"/>
    <property type="match status" value="1"/>
</dbReference>
<gene>
    <name evidence="7" type="ORF">K8V81_09430</name>
</gene>
<feature type="domain" description="Glycosyl hydrolase family 32 C-terminal" evidence="6">
    <location>
        <begin position="392"/>
        <end position="459"/>
    </location>
</feature>
<feature type="domain" description="Glycosyl hydrolase family 32 N-terminal" evidence="5">
    <location>
        <begin position="19"/>
        <end position="321"/>
    </location>
</feature>